<dbReference type="Proteomes" id="UP001237071">
    <property type="component" value="Unassembled WGS sequence"/>
</dbReference>
<accession>A0ABU0A9N4</accession>
<organism evidence="1 2">
    <name type="scientific">Streptococcus dysgalactiae</name>
    <dbReference type="NCBI Taxonomy" id="1334"/>
    <lineage>
        <taxon>Bacteria</taxon>
        <taxon>Bacillati</taxon>
        <taxon>Bacillota</taxon>
        <taxon>Bacilli</taxon>
        <taxon>Lactobacillales</taxon>
        <taxon>Streptococcaceae</taxon>
        <taxon>Streptococcus</taxon>
    </lineage>
</organism>
<gene>
    <name evidence="1" type="ORF">J2S26_001300</name>
</gene>
<dbReference type="EMBL" id="JAUSTL010000011">
    <property type="protein sequence ID" value="MDQ0263222.1"/>
    <property type="molecule type" value="Genomic_DNA"/>
</dbReference>
<dbReference type="CDD" id="cd11540">
    <property type="entry name" value="NTP-PPase_u3"/>
    <property type="match status" value="1"/>
</dbReference>
<comment type="caution">
    <text evidence="1">The sequence shown here is derived from an EMBL/GenBank/DDBJ whole genome shotgun (WGS) entry which is preliminary data.</text>
</comment>
<keyword evidence="2" id="KW-1185">Reference proteome</keyword>
<reference evidence="1 2" key="1">
    <citation type="submission" date="2023-07" db="EMBL/GenBank/DDBJ databases">
        <title>Genomic Encyclopedia of Type Strains, Phase IV (KMG-IV): sequencing the most valuable type-strain genomes for metagenomic binning, comparative biology and taxonomic classification.</title>
        <authorList>
            <person name="Goeker M."/>
        </authorList>
    </citation>
    <scope>NUCLEOTIDE SEQUENCE [LARGE SCALE GENOMIC DNA]</scope>
    <source>
        <strain evidence="1 2">DSM 23147</strain>
    </source>
</reference>
<dbReference type="SUPFAM" id="SSF101386">
    <property type="entry name" value="all-alpha NTP pyrophosphatases"/>
    <property type="match status" value="1"/>
</dbReference>
<evidence type="ECO:0000313" key="2">
    <source>
        <dbReference type="Proteomes" id="UP001237071"/>
    </source>
</evidence>
<proteinExistence type="predicted"/>
<evidence type="ECO:0008006" key="3">
    <source>
        <dbReference type="Google" id="ProtNLM"/>
    </source>
</evidence>
<protein>
    <recommendedName>
        <fullName evidence="3">DNA-binding protein</fullName>
    </recommendedName>
</protein>
<sequence length="184" mass="20903">MTFYELIENVKDWSIAKELDKANPLKQMQKLNEEWGELNAGKAKADQDKLNDSIGDILVVLTILSQQMKFEKVERLINPTLTGFGHYIKDEVSTELLLLYGSKEIGLIANRLIDLTYNPGIINSMVQIKLHIRNLTGVLHKVAINEDTTIDTCFEIAWNEIKDRQGKMVDGVFVKKEDLQNGAK</sequence>
<dbReference type="Gene3D" id="1.10.287.1080">
    <property type="entry name" value="MazG-like"/>
    <property type="match status" value="1"/>
</dbReference>
<name>A0ABU0A9N4_STRDY</name>
<dbReference type="RefSeq" id="WP_003058546.1">
    <property type="nucleotide sequence ID" value="NZ_CP066073.1"/>
</dbReference>
<evidence type="ECO:0000313" key="1">
    <source>
        <dbReference type="EMBL" id="MDQ0263222.1"/>
    </source>
</evidence>